<proteinExistence type="predicted"/>
<dbReference type="HOGENOM" id="CLU_844235_0_0_11"/>
<dbReference type="PROSITE" id="PS51257">
    <property type="entry name" value="PROKAR_LIPOPROTEIN"/>
    <property type="match status" value="1"/>
</dbReference>
<dbReference type="EMBL" id="CP002106">
    <property type="protein sequence ID" value="ADK68625.1"/>
    <property type="molecule type" value="Genomic_DNA"/>
</dbReference>
<name>E1QWX2_OLSUV</name>
<dbReference type="KEGG" id="ols:Olsu_1526"/>
<dbReference type="PROSITE" id="PS51318">
    <property type="entry name" value="TAT"/>
    <property type="match status" value="1"/>
</dbReference>
<dbReference type="InterPro" id="IPR032774">
    <property type="entry name" value="WG_beta_rep"/>
</dbReference>
<gene>
    <name evidence="2" type="ordered locus">Olsu_1526</name>
</gene>
<dbReference type="OrthoDB" id="8647316at2"/>
<sequence length="329" mass="34247">MRALTRRQLLGAAALAGAAVLSGCGPQGGRGHPWEGEPESTEGLWGFADMSGAWARPPRWHKARGSVGGLSLVQHGDPAGATEADPPLVGLLGRDGEMAFDPIAGDYGCALSQGAFAVDADWEGHSKALAYYGTDGRRLAPAGEETFEDACPFRPADALFGEPYAFARASEGGWGALSLDGSWLMAPSFRGEVMDRLYDEPNEAGLLVASASSGHFKGSWGVADASGSWVVGPRYDGMERFVAGHGGLFAGFEEGGLWGALAQDGSVAVPAAYGGVDRLADADLWLAEDPESGLWGTLSGDLSGWEVSPRWSARVSFPAPPLRGPDARP</sequence>
<dbReference type="STRING" id="633147.Olsu_1526"/>
<protein>
    <recommendedName>
        <fullName evidence="4">KWG Leptospira repeat protein</fullName>
    </recommendedName>
</protein>
<evidence type="ECO:0000313" key="3">
    <source>
        <dbReference type="Proteomes" id="UP000000333"/>
    </source>
</evidence>
<dbReference type="Proteomes" id="UP000000333">
    <property type="component" value="Chromosome"/>
</dbReference>
<dbReference type="AlphaFoldDB" id="E1QWX2"/>
<evidence type="ECO:0008006" key="4">
    <source>
        <dbReference type="Google" id="ProtNLM"/>
    </source>
</evidence>
<evidence type="ECO:0000256" key="1">
    <source>
        <dbReference type="SAM" id="SignalP"/>
    </source>
</evidence>
<dbReference type="InterPro" id="IPR006311">
    <property type="entry name" value="TAT_signal"/>
</dbReference>
<dbReference type="Pfam" id="PF14903">
    <property type="entry name" value="WG_beta_rep"/>
    <property type="match status" value="1"/>
</dbReference>
<keyword evidence="3" id="KW-1185">Reference proteome</keyword>
<dbReference type="GeneID" id="78512913"/>
<accession>E1QWX2</accession>
<reference evidence="2 3" key="1">
    <citation type="journal article" date="2010" name="Stand. Genomic Sci.">
        <title>Complete genome sequence of Olsenella uli type strain (VPI D76D-27C).</title>
        <authorList>
            <person name="Goker M."/>
            <person name="Held B."/>
            <person name="Lucas S."/>
            <person name="Nolan M."/>
            <person name="Yasawong M."/>
            <person name="Glavina Del Rio T."/>
            <person name="Tice H."/>
            <person name="Cheng J.F."/>
            <person name="Bruce D."/>
            <person name="Detter J.C."/>
            <person name="Tapia R."/>
            <person name="Han C."/>
            <person name="Goodwin L."/>
            <person name="Pitluck S."/>
            <person name="Liolios K."/>
            <person name="Ivanova N."/>
            <person name="Mavromatis K."/>
            <person name="Mikhailova N."/>
            <person name="Pati A."/>
            <person name="Chen A."/>
            <person name="Palaniappan K."/>
            <person name="Land M."/>
            <person name="Hauser L."/>
            <person name="Chang Y.J."/>
            <person name="Jeffries C.D."/>
            <person name="Rohde M."/>
            <person name="Sikorski J."/>
            <person name="Pukall R."/>
            <person name="Woyke T."/>
            <person name="Bristow J."/>
            <person name="Eisen J.A."/>
            <person name="Markowitz V."/>
            <person name="Hugenholtz P."/>
            <person name="Kyrpides N.C."/>
            <person name="Klenk H.P."/>
            <person name="Lapidus A."/>
        </authorList>
    </citation>
    <scope>NUCLEOTIDE SEQUENCE [LARGE SCALE GENOMIC DNA]</scope>
    <source>
        <strain evidence="3">ATCC 49627 / DSM 7084 / CIP 109912 / JCM 12494 / NCIMB 702895 / VPI D76D-27C</strain>
    </source>
</reference>
<dbReference type="RefSeq" id="WP_013252377.1">
    <property type="nucleotide sequence ID" value="NC_014363.1"/>
</dbReference>
<feature type="signal peptide" evidence="1">
    <location>
        <begin position="1"/>
        <end position="18"/>
    </location>
</feature>
<keyword evidence="1" id="KW-0732">Signal</keyword>
<feature type="chain" id="PRO_5003150585" description="KWG Leptospira repeat protein" evidence="1">
    <location>
        <begin position="19"/>
        <end position="329"/>
    </location>
</feature>
<evidence type="ECO:0000313" key="2">
    <source>
        <dbReference type="EMBL" id="ADK68625.1"/>
    </source>
</evidence>
<organism evidence="2 3">
    <name type="scientific">Olsenella uli (strain ATCC 49627 / DSM 7084 / CCUG 31166 / CIP 109912 / JCM 12494 / LMG 11480 / NCIMB 702895 / VPI D76D-27C)</name>
    <name type="common">Lactobacillus uli</name>
    <dbReference type="NCBI Taxonomy" id="633147"/>
    <lineage>
        <taxon>Bacteria</taxon>
        <taxon>Bacillati</taxon>
        <taxon>Actinomycetota</taxon>
        <taxon>Coriobacteriia</taxon>
        <taxon>Coriobacteriales</taxon>
        <taxon>Atopobiaceae</taxon>
        <taxon>Olsenella</taxon>
    </lineage>
</organism>